<feature type="transmembrane region" description="Helical" evidence="12">
    <location>
        <begin position="330"/>
        <end position="350"/>
    </location>
</feature>
<dbReference type="InterPro" id="IPR023201">
    <property type="entry name" value="SecY_dom_sf"/>
</dbReference>
<organism evidence="13 14">
    <name type="scientific">Camelina sativa</name>
    <name type="common">False flax</name>
    <name type="synonym">Myagrum sativum</name>
    <dbReference type="NCBI Taxonomy" id="90675"/>
    <lineage>
        <taxon>Eukaryota</taxon>
        <taxon>Viridiplantae</taxon>
        <taxon>Streptophyta</taxon>
        <taxon>Embryophyta</taxon>
        <taxon>Tracheophyta</taxon>
        <taxon>Spermatophyta</taxon>
        <taxon>Magnoliopsida</taxon>
        <taxon>eudicotyledons</taxon>
        <taxon>Gunneridae</taxon>
        <taxon>Pentapetalae</taxon>
        <taxon>rosids</taxon>
        <taxon>malvids</taxon>
        <taxon>Brassicales</taxon>
        <taxon>Brassicaceae</taxon>
        <taxon>Camelineae</taxon>
        <taxon>Camelina</taxon>
    </lineage>
</organism>
<keyword evidence="3 10" id="KW-0813">Transport</keyword>
<evidence type="ECO:0000256" key="6">
    <source>
        <dbReference type="ARBA" id="ARBA00022989"/>
    </source>
</evidence>
<dbReference type="PANTHER" id="PTHR10906">
    <property type="entry name" value="SECY/SEC61-ALPHA FAMILY MEMBER"/>
    <property type="match status" value="1"/>
</dbReference>
<feature type="transmembrane region" description="Helical" evidence="12">
    <location>
        <begin position="423"/>
        <end position="441"/>
    </location>
</feature>
<feature type="transmembrane region" description="Helical" evidence="12">
    <location>
        <begin position="301"/>
        <end position="318"/>
    </location>
</feature>
<keyword evidence="7 10" id="KW-0811">Translocation</keyword>
<keyword evidence="13" id="KW-1185">Reference proteome</keyword>
<keyword evidence="8 12" id="KW-0472">Membrane</keyword>
<evidence type="ECO:0000256" key="7">
    <source>
        <dbReference type="ARBA" id="ARBA00023010"/>
    </source>
</evidence>
<evidence type="ECO:0000256" key="9">
    <source>
        <dbReference type="ARBA" id="ARBA00031059"/>
    </source>
</evidence>
<evidence type="ECO:0000256" key="2">
    <source>
        <dbReference type="ARBA" id="ARBA00005751"/>
    </source>
</evidence>
<dbReference type="GeneID" id="104700728"/>
<evidence type="ECO:0000256" key="10">
    <source>
        <dbReference type="RuleBase" id="RU003484"/>
    </source>
</evidence>
<keyword evidence="4 10" id="KW-0812">Transmembrane</keyword>
<dbReference type="RefSeq" id="XP_010414595.1">
    <property type="nucleotide sequence ID" value="XM_010416293.2"/>
</dbReference>
<evidence type="ECO:0000256" key="8">
    <source>
        <dbReference type="ARBA" id="ARBA00023136"/>
    </source>
</evidence>
<gene>
    <name evidence="14" type="primary">LOC104700728</name>
</gene>
<dbReference type="PRINTS" id="PR00303">
    <property type="entry name" value="SECYTRNLCASE"/>
</dbReference>
<name>A0ABM0SQE0_CAMSA</name>
<evidence type="ECO:0000256" key="5">
    <source>
        <dbReference type="ARBA" id="ARBA00022927"/>
    </source>
</evidence>
<dbReference type="InterPro" id="IPR026593">
    <property type="entry name" value="SecY"/>
</dbReference>
<feature type="transmembrane region" description="Helical" evidence="12">
    <location>
        <begin position="270"/>
        <end position="289"/>
    </location>
</feature>
<comment type="similarity">
    <text evidence="2 11">Belongs to the SecY/SEC61-alpha family.</text>
</comment>
<feature type="transmembrane region" description="Helical" evidence="12">
    <location>
        <begin position="382"/>
        <end position="403"/>
    </location>
</feature>
<evidence type="ECO:0000256" key="12">
    <source>
        <dbReference type="SAM" id="Phobius"/>
    </source>
</evidence>
<sequence>MITVSEVSSYASSSSSSNLASLSRRLNYKSSSRLLRSSSLYRPSFSVSPKTRHTCKAKSWNLGLVINSRSSEASVFDPLGINPEETSGLSSIWESFSSLLSPSFESSSGSKRDKPSSGRGVAAAIEDSSIDFGDFFKGPLPGKFLKLLGFLALSRLGIYIPLGGVNREAFVGNLDQNSILSTLDTFSGGGIGRLGICSLGIVPFINAQIVFQLLSQVYPKLQDLQKKEGEAGRKKILQYTRYASVGFAIVQAIGQVFYLRPYVNDFSTEWVVSSVTLLTLGSVLTTYIGERISDLKLGNGTSLLIFTSIISYLPASFGRTAAEALQEGNYTGLGTIVVSFLLLVLGIVYVQEAERKIPLNYASRYTSKAGGLKKSAYLPFKVNSAGVMPIIFSTSSLALPATLARFTGISALKNAAFALNPGGSFYLSTNILLIAFFNYYYTFLQLDPDDVSEQLKRQGASIPLVRPGKSTALFIKTVLGRISVLGSAFLAVLAAGPAVVEQITHLTAFRGFAGTSVLILVGCATDTARKVQAEIISQKYKNIEFYELDKYDP</sequence>
<reference evidence="14" key="2">
    <citation type="submission" date="2025-08" db="UniProtKB">
        <authorList>
            <consortium name="RefSeq"/>
        </authorList>
    </citation>
    <scope>IDENTIFICATION</scope>
    <source>
        <tissue evidence="14">Leaf</tissue>
    </source>
</reference>
<dbReference type="Proteomes" id="UP000694864">
    <property type="component" value="Chromosome 1"/>
</dbReference>
<feature type="transmembrane region" description="Helical" evidence="12">
    <location>
        <begin position="478"/>
        <end position="500"/>
    </location>
</feature>
<evidence type="ECO:0000313" key="13">
    <source>
        <dbReference type="Proteomes" id="UP000694864"/>
    </source>
</evidence>
<dbReference type="HAMAP" id="MF_01465">
    <property type="entry name" value="SecY"/>
    <property type="match status" value="1"/>
</dbReference>
<evidence type="ECO:0000313" key="14">
    <source>
        <dbReference type="RefSeq" id="XP_010414595.1"/>
    </source>
</evidence>
<proteinExistence type="inferred from homology"/>
<keyword evidence="5 10" id="KW-0653">Protein transport</keyword>
<protein>
    <recommendedName>
        <fullName evidence="9">CpSecY</fullName>
    </recommendedName>
</protein>
<dbReference type="PROSITE" id="PS00756">
    <property type="entry name" value="SECY_2"/>
    <property type="match status" value="1"/>
</dbReference>
<keyword evidence="6 12" id="KW-1133">Transmembrane helix</keyword>
<evidence type="ECO:0000256" key="3">
    <source>
        <dbReference type="ARBA" id="ARBA00022448"/>
    </source>
</evidence>
<dbReference type="InterPro" id="IPR002208">
    <property type="entry name" value="SecY/SEC61-alpha"/>
</dbReference>
<dbReference type="Pfam" id="PF00344">
    <property type="entry name" value="SecY"/>
    <property type="match status" value="1"/>
</dbReference>
<evidence type="ECO:0000256" key="4">
    <source>
        <dbReference type="ARBA" id="ARBA00022692"/>
    </source>
</evidence>
<dbReference type="Gene3D" id="1.10.3370.10">
    <property type="entry name" value="SecY subunit domain"/>
    <property type="match status" value="1"/>
</dbReference>
<dbReference type="InterPro" id="IPR030659">
    <property type="entry name" value="SecY_CS"/>
</dbReference>
<feature type="transmembrane region" description="Helical" evidence="12">
    <location>
        <begin position="239"/>
        <end position="258"/>
    </location>
</feature>
<comment type="subcellular location">
    <subcellularLocation>
        <location evidence="10">Membrane</location>
        <topology evidence="10">Multi-pass membrane protein</topology>
    </subcellularLocation>
    <subcellularLocation>
        <location evidence="1">Plastid</location>
        <location evidence="1">Chloroplast thylakoid membrane</location>
        <topology evidence="1">Multi-pass membrane protein</topology>
    </subcellularLocation>
</comment>
<reference evidence="13" key="1">
    <citation type="journal article" date="2014" name="Nat. Commun.">
        <title>The emerging biofuel crop Camelina sativa retains a highly undifferentiated hexaploid genome structure.</title>
        <authorList>
            <person name="Kagale S."/>
            <person name="Koh C."/>
            <person name="Nixon J."/>
            <person name="Bollina V."/>
            <person name="Clarke W.E."/>
            <person name="Tuteja R."/>
            <person name="Spillane C."/>
            <person name="Robinson S.J."/>
            <person name="Links M.G."/>
            <person name="Clarke C."/>
            <person name="Higgins E.E."/>
            <person name="Huebert T."/>
            <person name="Sharpe A.G."/>
            <person name="Parkin I.A."/>
        </authorList>
    </citation>
    <scope>NUCLEOTIDE SEQUENCE [LARGE SCALE GENOMIC DNA]</scope>
    <source>
        <strain evidence="13">cv. DH55</strain>
    </source>
</reference>
<evidence type="ECO:0000256" key="1">
    <source>
        <dbReference type="ARBA" id="ARBA00004454"/>
    </source>
</evidence>
<accession>A0ABM0SQE0</accession>
<dbReference type="SUPFAM" id="SSF103491">
    <property type="entry name" value="Preprotein translocase SecY subunit"/>
    <property type="match status" value="1"/>
</dbReference>
<dbReference type="PROSITE" id="PS00755">
    <property type="entry name" value="SECY_1"/>
    <property type="match status" value="1"/>
</dbReference>
<evidence type="ECO:0000256" key="11">
    <source>
        <dbReference type="RuleBase" id="RU004349"/>
    </source>
</evidence>
<dbReference type="NCBIfam" id="TIGR00967">
    <property type="entry name" value="3a0501s007"/>
    <property type="match status" value="1"/>
</dbReference>